<organism evidence="2 3">
    <name type="scientific">Alosa alosa</name>
    <name type="common">allis shad</name>
    <dbReference type="NCBI Taxonomy" id="278164"/>
    <lineage>
        <taxon>Eukaryota</taxon>
        <taxon>Metazoa</taxon>
        <taxon>Chordata</taxon>
        <taxon>Craniata</taxon>
        <taxon>Vertebrata</taxon>
        <taxon>Euteleostomi</taxon>
        <taxon>Actinopterygii</taxon>
        <taxon>Neopterygii</taxon>
        <taxon>Teleostei</taxon>
        <taxon>Clupei</taxon>
        <taxon>Clupeiformes</taxon>
        <taxon>Clupeoidei</taxon>
        <taxon>Clupeidae</taxon>
        <taxon>Alosa</taxon>
    </lineage>
</organism>
<feature type="compositionally biased region" description="Acidic residues" evidence="1">
    <location>
        <begin position="113"/>
        <end position="144"/>
    </location>
</feature>
<accession>A0AAV6FFJ7</accession>
<evidence type="ECO:0000256" key="1">
    <source>
        <dbReference type="SAM" id="MobiDB-lite"/>
    </source>
</evidence>
<dbReference type="AlphaFoldDB" id="A0AAV6FFJ7"/>
<dbReference type="Proteomes" id="UP000823561">
    <property type="component" value="Chromosome 23"/>
</dbReference>
<evidence type="ECO:0000313" key="2">
    <source>
        <dbReference type="EMBL" id="KAG5261458.1"/>
    </source>
</evidence>
<sequence>MNDIPSERCGITAFQVYLIAFAVQWNSRMESLWVAGGQGRQMSCMDARQIQRINQQAEVLFGNDHVPEPNFAAPMPYPDEYKDPELLGVEYAMCQSTSFTAGDYYAKKAEEEQSREEDESTGQSEEEMADEGVDMSTESDEDPIDSICRKHAIPTQAEQVEEDSPALQDVLMTQGHLHLPGIEEV</sequence>
<proteinExistence type="predicted"/>
<evidence type="ECO:0000313" key="3">
    <source>
        <dbReference type="Proteomes" id="UP000823561"/>
    </source>
</evidence>
<dbReference type="PANTHER" id="PTHR47773">
    <property type="entry name" value="SI:DKEY-9I5.2-RELATED"/>
    <property type="match status" value="1"/>
</dbReference>
<name>A0AAV6FFJ7_9TELE</name>
<gene>
    <name evidence="2" type="ORF">AALO_G00284470</name>
</gene>
<protein>
    <submittedName>
        <fullName evidence="2">Uncharacterized protein</fullName>
    </submittedName>
</protein>
<dbReference type="EMBL" id="JADWDJ010000023">
    <property type="protein sequence ID" value="KAG5261458.1"/>
    <property type="molecule type" value="Genomic_DNA"/>
</dbReference>
<comment type="caution">
    <text evidence="2">The sequence shown here is derived from an EMBL/GenBank/DDBJ whole genome shotgun (WGS) entry which is preliminary data.</text>
</comment>
<feature type="region of interest" description="Disordered" evidence="1">
    <location>
        <begin position="108"/>
        <end position="165"/>
    </location>
</feature>
<keyword evidence="3" id="KW-1185">Reference proteome</keyword>
<dbReference type="PANTHER" id="PTHR47773:SF1">
    <property type="entry name" value="C2H2-TYPE DOMAIN-CONTAINING PROTEIN"/>
    <property type="match status" value="1"/>
</dbReference>
<reference evidence="2" key="1">
    <citation type="submission" date="2020-10" db="EMBL/GenBank/DDBJ databases">
        <title>Chromosome-scale genome assembly of the Allis shad, Alosa alosa.</title>
        <authorList>
            <person name="Margot Z."/>
            <person name="Christophe K."/>
            <person name="Cabau C."/>
            <person name="Louis A."/>
            <person name="Berthelot C."/>
            <person name="Parey E."/>
            <person name="Roest Crollius H."/>
            <person name="Montfort J."/>
            <person name="Robinson-Rechavi M."/>
            <person name="Bucao C."/>
            <person name="Bouchez O."/>
            <person name="Gislard M."/>
            <person name="Lluch J."/>
            <person name="Milhes M."/>
            <person name="Lampietro C."/>
            <person name="Lopez Roques C."/>
            <person name="Donnadieu C."/>
            <person name="Braasch I."/>
            <person name="Desvignes T."/>
            <person name="Postlethwait J."/>
            <person name="Bobe J."/>
            <person name="Guiguen Y."/>
        </authorList>
    </citation>
    <scope>NUCLEOTIDE SEQUENCE</scope>
    <source>
        <strain evidence="2">M-15738</strain>
        <tissue evidence="2">Blood</tissue>
    </source>
</reference>